<dbReference type="GO" id="GO:0043164">
    <property type="term" value="P:Gram-negative-bacterium-type cell wall biogenesis"/>
    <property type="evidence" value="ECO:0007669"/>
    <property type="project" value="TreeGrafter"/>
</dbReference>
<dbReference type="CDD" id="cd06259">
    <property type="entry name" value="YdcF-like"/>
    <property type="match status" value="1"/>
</dbReference>
<feature type="domain" description="DUF218" evidence="1">
    <location>
        <begin position="82"/>
        <end position="246"/>
    </location>
</feature>
<keyword evidence="3" id="KW-1185">Reference proteome</keyword>
<dbReference type="InterPro" id="IPR014729">
    <property type="entry name" value="Rossmann-like_a/b/a_fold"/>
</dbReference>
<evidence type="ECO:0000313" key="2">
    <source>
        <dbReference type="EMBL" id="RFO97702.1"/>
    </source>
</evidence>
<accession>A0A3E1RF90</accession>
<protein>
    <recommendedName>
        <fullName evidence="1">DUF218 domain-containing protein</fullName>
    </recommendedName>
</protein>
<organism evidence="2 3">
    <name type="scientific">Rhodoferax lacus</name>
    <dbReference type="NCBI Taxonomy" id="2184758"/>
    <lineage>
        <taxon>Bacteria</taxon>
        <taxon>Pseudomonadati</taxon>
        <taxon>Pseudomonadota</taxon>
        <taxon>Betaproteobacteria</taxon>
        <taxon>Burkholderiales</taxon>
        <taxon>Comamonadaceae</taxon>
        <taxon>Rhodoferax</taxon>
    </lineage>
</organism>
<dbReference type="PANTHER" id="PTHR30336">
    <property type="entry name" value="INNER MEMBRANE PROTEIN, PROBABLE PERMEASE"/>
    <property type="match status" value="1"/>
</dbReference>
<evidence type="ECO:0000259" key="1">
    <source>
        <dbReference type="Pfam" id="PF02698"/>
    </source>
</evidence>
<dbReference type="RefSeq" id="WP_117175655.1">
    <property type="nucleotide sequence ID" value="NZ_QFZK01000003.1"/>
</dbReference>
<dbReference type="PANTHER" id="PTHR30336:SF4">
    <property type="entry name" value="ENVELOPE BIOGENESIS FACTOR ELYC"/>
    <property type="match status" value="1"/>
</dbReference>
<dbReference type="InterPro" id="IPR051599">
    <property type="entry name" value="Cell_Envelope_Assoc"/>
</dbReference>
<dbReference type="Proteomes" id="UP000260665">
    <property type="component" value="Unassembled WGS sequence"/>
</dbReference>
<dbReference type="InterPro" id="IPR003848">
    <property type="entry name" value="DUF218"/>
</dbReference>
<sequence>MQLLSKLLNLLAQPLNAVLALLLLSLLVARWRPAWARRASLAAMGLLLLLGLQPVPDALLGQLETQYAEMAPDADLRAYAGVIVLGGALESGRVSQYHTQPLLNGSAERLTMAVSLWRRNPGLHLVFTGGEGELFGSGPSEAERALQFFDSMGIPRQALTLESRSHNTYENAVFTRELPGVDASKSWLLMTSAWHMPRSMATFQKAGWDVTPYPVDFRTGGSTPWTSYSLSAGADRWEMLLHEWLGIAAYRLSGRL</sequence>
<dbReference type="Pfam" id="PF02698">
    <property type="entry name" value="DUF218"/>
    <property type="match status" value="1"/>
</dbReference>
<dbReference type="GO" id="GO:0000270">
    <property type="term" value="P:peptidoglycan metabolic process"/>
    <property type="evidence" value="ECO:0007669"/>
    <property type="project" value="TreeGrafter"/>
</dbReference>
<gene>
    <name evidence="2" type="ORF">DIC66_07560</name>
</gene>
<comment type="caution">
    <text evidence="2">The sequence shown here is derived from an EMBL/GenBank/DDBJ whole genome shotgun (WGS) entry which is preliminary data.</text>
</comment>
<name>A0A3E1RF90_9BURK</name>
<dbReference type="EMBL" id="QFZK01000003">
    <property type="protein sequence ID" value="RFO97702.1"/>
    <property type="molecule type" value="Genomic_DNA"/>
</dbReference>
<evidence type="ECO:0000313" key="3">
    <source>
        <dbReference type="Proteomes" id="UP000260665"/>
    </source>
</evidence>
<dbReference type="OrthoDB" id="9809813at2"/>
<dbReference type="GO" id="GO:0005886">
    <property type="term" value="C:plasma membrane"/>
    <property type="evidence" value="ECO:0007669"/>
    <property type="project" value="TreeGrafter"/>
</dbReference>
<reference evidence="2 3" key="1">
    <citation type="submission" date="2018-05" db="EMBL/GenBank/DDBJ databases">
        <title>Rhodoferax soyangensis sp.nov., isolated from an oligotrophic freshwater lake.</title>
        <authorList>
            <person name="Park M."/>
        </authorList>
    </citation>
    <scope>NUCLEOTIDE SEQUENCE [LARGE SCALE GENOMIC DNA]</scope>
    <source>
        <strain evidence="2 3">IMCC26218</strain>
    </source>
</reference>
<dbReference type="Gene3D" id="3.40.50.620">
    <property type="entry name" value="HUPs"/>
    <property type="match status" value="1"/>
</dbReference>
<dbReference type="AlphaFoldDB" id="A0A3E1RF90"/>
<proteinExistence type="predicted"/>